<proteinExistence type="predicted"/>
<protein>
    <submittedName>
        <fullName evidence="1">Uncharacterized protein</fullName>
    </submittedName>
</protein>
<organism evidence="1 2">
    <name type="scientific">Bauhinia variegata</name>
    <name type="common">Purple orchid tree</name>
    <name type="synonym">Phanera variegata</name>
    <dbReference type="NCBI Taxonomy" id="167791"/>
    <lineage>
        <taxon>Eukaryota</taxon>
        <taxon>Viridiplantae</taxon>
        <taxon>Streptophyta</taxon>
        <taxon>Embryophyta</taxon>
        <taxon>Tracheophyta</taxon>
        <taxon>Spermatophyta</taxon>
        <taxon>Magnoliopsida</taxon>
        <taxon>eudicotyledons</taxon>
        <taxon>Gunneridae</taxon>
        <taxon>Pentapetalae</taxon>
        <taxon>rosids</taxon>
        <taxon>fabids</taxon>
        <taxon>Fabales</taxon>
        <taxon>Fabaceae</taxon>
        <taxon>Cercidoideae</taxon>
        <taxon>Cercideae</taxon>
        <taxon>Bauhiniinae</taxon>
        <taxon>Bauhinia</taxon>
    </lineage>
</organism>
<evidence type="ECO:0000313" key="1">
    <source>
        <dbReference type="EMBL" id="KAI4324006.1"/>
    </source>
</evidence>
<keyword evidence="2" id="KW-1185">Reference proteome</keyword>
<evidence type="ECO:0000313" key="2">
    <source>
        <dbReference type="Proteomes" id="UP000828941"/>
    </source>
</evidence>
<reference evidence="1 2" key="1">
    <citation type="journal article" date="2022" name="DNA Res.">
        <title>Chromosomal-level genome assembly of the orchid tree Bauhinia variegata (Leguminosae; Cercidoideae) supports the allotetraploid origin hypothesis of Bauhinia.</title>
        <authorList>
            <person name="Zhong Y."/>
            <person name="Chen Y."/>
            <person name="Zheng D."/>
            <person name="Pang J."/>
            <person name="Liu Y."/>
            <person name="Luo S."/>
            <person name="Meng S."/>
            <person name="Qian L."/>
            <person name="Wei D."/>
            <person name="Dai S."/>
            <person name="Zhou R."/>
        </authorList>
    </citation>
    <scope>NUCLEOTIDE SEQUENCE [LARGE SCALE GENOMIC DNA]</scope>
    <source>
        <strain evidence="1">BV-YZ2020</strain>
    </source>
</reference>
<gene>
    <name evidence="1" type="ORF">L6164_023573</name>
</gene>
<dbReference type="EMBL" id="CM039434">
    <property type="protein sequence ID" value="KAI4324006.1"/>
    <property type="molecule type" value="Genomic_DNA"/>
</dbReference>
<comment type="caution">
    <text evidence="1">The sequence shown here is derived from an EMBL/GenBank/DDBJ whole genome shotgun (WGS) entry which is preliminary data.</text>
</comment>
<accession>A0ACB9MJ23</accession>
<name>A0ACB9MJ23_BAUVA</name>
<sequence length="158" mass="17884">MVVIILCHLIHLEVCQIYEIQRAQREADIRHQPSDQSDQTLNIQIDGRVQLQPLRAERREHSERSPQFMNTALAARVIASLLVLPPTKCFESTESSSGQTAGSKDECAICLEDFKNGESVQAFPKCNHVFHPTCINTWLLVGKFTCPYCRFTLQELGV</sequence>
<dbReference type="Proteomes" id="UP000828941">
    <property type="component" value="Chromosome 9"/>
</dbReference>